<feature type="signal peptide" evidence="1">
    <location>
        <begin position="1"/>
        <end position="25"/>
    </location>
</feature>
<reference evidence="2 3" key="1">
    <citation type="submission" date="2020-09" db="EMBL/GenBank/DDBJ databases">
        <title>Paenibacillus sp. CAU 1523 isolated from sand of Haeundae Beach.</title>
        <authorList>
            <person name="Kim W."/>
        </authorList>
    </citation>
    <scope>NUCLEOTIDE SEQUENCE [LARGE SCALE GENOMIC DNA]</scope>
    <source>
        <strain evidence="2 3">CAU 1523</strain>
    </source>
</reference>
<feature type="chain" id="PRO_5047130957" evidence="1">
    <location>
        <begin position="26"/>
        <end position="225"/>
    </location>
</feature>
<accession>A0ABR9B405</accession>
<name>A0ABR9B405_9BACL</name>
<evidence type="ECO:0000313" key="2">
    <source>
        <dbReference type="EMBL" id="MBD8501085.1"/>
    </source>
</evidence>
<protein>
    <submittedName>
        <fullName evidence="2">Uncharacterized protein</fullName>
    </submittedName>
</protein>
<dbReference type="RefSeq" id="WP_192027295.1">
    <property type="nucleotide sequence ID" value="NZ_JACYTN010000036.1"/>
</dbReference>
<proteinExistence type="predicted"/>
<organism evidence="2 3">
    <name type="scientific">Paenibacillus arenosi</name>
    <dbReference type="NCBI Taxonomy" id="2774142"/>
    <lineage>
        <taxon>Bacteria</taxon>
        <taxon>Bacillati</taxon>
        <taxon>Bacillota</taxon>
        <taxon>Bacilli</taxon>
        <taxon>Bacillales</taxon>
        <taxon>Paenibacillaceae</taxon>
        <taxon>Paenibacillus</taxon>
    </lineage>
</organism>
<keyword evidence="3" id="KW-1185">Reference proteome</keyword>
<dbReference type="Proteomes" id="UP000634529">
    <property type="component" value="Unassembled WGS sequence"/>
</dbReference>
<comment type="caution">
    <text evidence="2">The sequence shown here is derived from an EMBL/GenBank/DDBJ whole genome shotgun (WGS) entry which is preliminary data.</text>
</comment>
<evidence type="ECO:0000313" key="3">
    <source>
        <dbReference type="Proteomes" id="UP000634529"/>
    </source>
</evidence>
<evidence type="ECO:0000256" key="1">
    <source>
        <dbReference type="SAM" id="SignalP"/>
    </source>
</evidence>
<dbReference type="EMBL" id="JACYTN010000036">
    <property type="protein sequence ID" value="MBD8501085.1"/>
    <property type="molecule type" value="Genomic_DNA"/>
</dbReference>
<keyword evidence="1" id="KW-0732">Signal</keyword>
<sequence>MKKKVVSFALSLCLAFSMLGVDVSAKDSQESIASVHTSFVEGELVTVKISPKAVGKISKKQLDAIAKQAGNGTITIHNVHEAEQPINTASISWTTVKKISSRDNPEAAKQIISVARGATKKITKNFTHKTLRSVTLTGGVTVPSGASHSISGSITNEVSRSYTVEETWNGPAETSSFLSRIYYYTGFLDYGTFTTEGRQSTTTYGPYKGSYQEPTHYVEWSRDIK</sequence>
<gene>
    <name evidence="2" type="ORF">IFO66_22690</name>
</gene>